<evidence type="ECO:0000256" key="2">
    <source>
        <dbReference type="SAM" id="SignalP"/>
    </source>
</evidence>
<feature type="chain" id="PRO_5018748029" evidence="2">
    <location>
        <begin position="21"/>
        <end position="320"/>
    </location>
</feature>
<dbReference type="PROSITE" id="PS00640">
    <property type="entry name" value="THIOL_PROTEASE_ASN"/>
    <property type="match status" value="1"/>
</dbReference>
<dbReference type="Proteomes" id="UP000051952">
    <property type="component" value="Unassembled WGS sequence"/>
</dbReference>
<evidence type="ECO:0000313" key="5">
    <source>
        <dbReference type="Proteomes" id="UP000051952"/>
    </source>
</evidence>
<reference evidence="5" key="1">
    <citation type="submission" date="2015-09" db="EMBL/GenBank/DDBJ databases">
        <authorList>
            <consortium name="Pathogen Informatics"/>
        </authorList>
    </citation>
    <scope>NUCLEOTIDE SEQUENCE [LARGE SCALE GENOMIC DNA]</scope>
    <source>
        <strain evidence="5">Lake Konstanz</strain>
    </source>
</reference>
<proteinExistence type="inferred from homology"/>
<feature type="signal peptide" evidence="2">
    <location>
        <begin position="1"/>
        <end position="20"/>
    </location>
</feature>
<comment type="similarity">
    <text evidence="1">Belongs to the peptidase C1 family.</text>
</comment>
<dbReference type="SUPFAM" id="SSF54001">
    <property type="entry name" value="Cysteine proteinases"/>
    <property type="match status" value="1"/>
</dbReference>
<name>A0A0S4JIQ4_BODSA</name>
<dbReference type="VEuPathDB" id="TriTrypDB:BSAL_25640"/>
<evidence type="ECO:0000256" key="1">
    <source>
        <dbReference type="ARBA" id="ARBA00008455"/>
    </source>
</evidence>
<evidence type="ECO:0000259" key="3">
    <source>
        <dbReference type="SMART" id="SM00645"/>
    </source>
</evidence>
<dbReference type="PRINTS" id="PR00705">
    <property type="entry name" value="PAPAIN"/>
</dbReference>
<dbReference type="SMART" id="SM00645">
    <property type="entry name" value="Pept_C1"/>
    <property type="match status" value="1"/>
</dbReference>
<dbReference type="EMBL" id="CYKH01001805">
    <property type="protein sequence ID" value="CUG90229.1"/>
    <property type="molecule type" value="Genomic_DNA"/>
</dbReference>
<dbReference type="GO" id="GO:0008234">
    <property type="term" value="F:cysteine-type peptidase activity"/>
    <property type="evidence" value="ECO:0007669"/>
    <property type="project" value="InterPro"/>
</dbReference>
<sequence length="320" mass="34882">MRALLSVCVMAGLLSATALAHPGGSCYRAPEQPVPEKVLTPRSHKVVDINAMPRNFDWRNNGGVNYCTSARNQHIPQYCGSCWAMASSSSFADRIRIARNNTFPDYMIAVQTLVYCLCTGCDGGDASTVYQYINEHGVGADTCQNYVAKGLGTECSDLHRCENCQSNSAGSDSSFSASSASGPNGGCYPITDFPTFYASEYGTVTGVEEMKTEIFARGPIACYVDANPIYHWGFNKTASTEVFTAGANHTTIDHVISVVGFGYDSVQNTDYWIIRNSWGEYWGQNGYFRLKMGQNQLGIETTSCAWAVPLIPDSIMKPQL</sequence>
<dbReference type="InterPro" id="IPR038765">
    <property type="entry name" value="Papain-like_cys_pep_sf"/>
</dbReference>
<accession>A0A0S4JIQ4</accession>
<keyword evidence="4" id="KW-0378">Hydrolase</keyword>
<dbReference type="InterPro" id="IPR000668">
    <property type="entry name" value="Peptidase_C1A_C"/>
</dbReference>
<dbReference type="Pfam" id="PF00112">
    <property type="entry name" value="Peptidase_C1"/>
    <property type="match status" value="1"/>
</dbReference>
<dbReference type="OrthoDB" id="190265at2759"/>
<keyword evidence="5" id="KW-1185">Reference proteome</keyword>
<keyword evidence="4" id="KW-0645">Protease</keyword>
<feature type="domain" description="Peptidase C1A papain C-terminal" evidence="3">
    <location>
        <begin position="52"/>
        <end position="307"/>
    </location>
</feature>
<protein>
    <submittedName>
        <fullName evidence="4">Papain cysteine protease, putative</fullName>
    </submittedName>
</protein>
<organism evidence="4 5">
    <name type="scientific">Bodo saltans</name>
    <name type="common">Flagellated protozoan</name>
    <dbReference type="NCBI Taxonomy" id="75058"/>
    <lineage>
        <taxon>Eukaryota</taxon>
        <taxon>Discoba</taxon>
        <taxon>Euglenozoa</taxon>
        <taxon>Kinetoplastea</taxon>
        <taxon>Metakinetoplastina</taxon>
        <taxon>Eubodonida</taxon>
        <taxon>Bodonidae</taxon>
        <taxon>Bodo</taxon>
    </lineage>
</organism>
<dbReference type="InterPro" id="IPR025661">
    <property type="entry name" value="Pept_asp_AS"/>
</dbReference>
<keyword evidence="2" id="KW-0732">Signal</keyword>
<dbReference type="FunFam" id="3.90.70.10:FF:000117">
    <property type="entry name" value="Probable papain cysteine protease"/>
    <property type="match status" value="1"/>
</dbReference>
<evidence type="ECO:0000313" key="4">
    <source>
        <dbReference type="EMBL" id="CUG90229.1"/>
    </source>
</evidence>
<dbReference type="Gene3D" id="3.90.70.10">
    <property type="entry name" value="Cysteine proteinases"/>
    <property type="match status" value="1"/>
</dbReference>
<dbReference type="GO" id="GO:0006508">
    <property type="term" value="P:proteolysis"/>
    <property type="evidence" value="ECO:0007669"/>
    <property type="project" value="UniProtKB-KW"/>
</dbReference>
<gene>
    <name evidence="4" type="ORF">BSAL_25640</name>
</gene>
<dbReference type="OMA" id="LYSEYHE"/>
<dbReference type="PANTHER" id="PTHR12411">
    <property type="entry name" value="CYSTEINE PROTEASE FAMILY C1-RELATED"/>
    <property type="match status" value="1"/>
</dbReference>
<dbReference type="AlphaFoldDB" id="A0A0S4JIQ4"/>
<dbReference type="InterPro" id="IPR013128">
    <property type="entry name" value="Peptidase_C1A"/>
</dbReference>